<protein>
    <submittedName>
        <fullName evidence="1">Uncharacterized protein</fullName>
    </submittedName>
</protein>
<name>A0AAV7U4A8_PLEWA</name>
<sequence>MRCPRGLVGLKVSRDSRSGTLEREKERPLVDPTSIDLSIVLGLNAYRACNWASPPDVVKYVQSHLRQSFHEKFALECEWNVFNWT</sequence>
<reference evidence="1" key="1">
    <citation type="journal article" date="2022" name="bioRxiv">
        <title>Sequencing and chromosome-scale assembly of the giantPleurodeles waltlgenome.</title>
        <authorList>
            <person name="Brown T."/>
            <person name="Elewa A."/>
            <person name="Iarovenko S."/>
            <person name="Subramanian E."/>
            <person name="Araus A.J."/>
            <person name="Petzold A."/>
            <person name="Susuki M."/>
            <person name="Suzuki K.-i.T."/>
            <person name="Hayashi T."/>
            <person name="Toyoda A."/>
            <person name="Oliveira C."/>
            <person name="Osipova E."/>
            <person name="Leigh N.D."/>
            <person name="Simon A."/>
            <person name="Yun M.H."/>
        </authorList>
    </citation>
    <scope>NUCLEOTIDE SEQUENCE</scope>
    <source>
        <strain evidence="1">20211129_DDA</strain>
        <tissue evidence="1">Liver</tissue>
    </source>
</reference>
<evidence type="ECO:0000313" key="2">
    <source>
        <dbReference type="Proteomes" id="UP001066276"/>
    </source>
</evidence>
<keyword evidence="2" id="KW-1185">Reference proteome</keyword>
<comment type="caution">
    <text evidence="1">The sequence shown here is derived from an EMBL/GenBank/DDBJ whole genome shotgun (WGS) entry which is preliminary data.</text>
</comment>
<dbReference type="Proteomes" id="UP001066276">
    <property type="component" value="Chromosome 3_1"/>
</dbReference>
<accession>A0AAV7U4A8</accession>
<dbReference type="EMBL" id="JANPWB010000005">
    <property type="protein sequence ID" value="KAJ1183236.1"/>
    <property type="molecule type" value="Genomic_DNA"/>
</dbReference>
<organism evidence="1 2">
    <name type="scientific">Pleurodeles waltl</name>
    <name type="common">Iberian ribbed newt</name>
    <dbReference type="NCBI Taxonomy" id="8319"/>
    <lineage>
        <taxon>Eukaryota</taxon>
        <taxon>Metazoa</taxon>
        <taxon>Chordata</taxon>
        <taxon>Craniata</taxon>
        <taxon>Vertebrata</taxon>
        <taxon>Euteleostomi</taxon>
        <taxon>Amphibia</taxon>
        <taxon>Batrachia</taxon>
        <taxon>Caudata</taxon>
        <taxon>Salamandroidea</taxon>
        <taxon>Salamandridae</taxon>
        <taxon>Pleurodelinae</taxon>
        <taxon>Pleurodeles</taxon>
    </lineage>
</organism>
<evidence type="ECO:0000313" key="1">
    <source>
        <dbReference type="EMBL" id="KAJ1183236.1"/>
    </source>
</evidence>
<proteinExistence type="predicted"/>
<gene>
    <name evidence="1" type="ORF">NDU88_000061</name>
</gene>
<dbReference type="AlphaFoldDB" id="A0AAV7U4A8"/>